<accession>A0AAV0PGH3</accession>
<keyword evidence="5 11" id="KW-0479">Metal-binding</keyword>
<dbReference type="Proteomes" id="UP001154282">
    <property type="component" value="Unassembled WGS sequence"/>
</dbReference>
<evidence type="ECO:0000256" key="4">
    <source>
        <dbReference type="ARBA" id="ARBA00022692"/>
    </source>
</evidence>
<comment type="subcellular location">
    <subcellularLocation>
        <location evidence="1">Membrane</location>
        <topology evidence="1">Single-pass membrane protein</topology>
    </subcellularLocation>
</comment>
<dbReference type="InterPro" id="IPR002401">
    <property type="entry name" value="Cyt_P450_E_grp-I"/>
</dbReference>
<evidence type="ECO:0000256" key="1">
    <source>
        <dbReference type="ARBA" id="ARBA00004167"/>
    </source>
</evidence>
<keyword evidence="13" id="KW-1185">Reference proteome</keyword>
<keyword evidence="10" id="KW-0472">Membrane</keyword>
<feature type="binding site" description="axial binding residue" evidence="11">
    <location>
        <position position="474"/>
    </location>
    <ligand>
        <name>heme</name>
        <dbReference type="ChEBI" id="CHEBI:30413"/>
    </ligand>
    <ligandPart>
        <name>Fe</name>
        <dbReference type="ChEBI" id="CHEBI:18248"/>
    </ligandPart>
</feature>
<comment type="caution">
    <text evidence="12">The sequence shown here is derived from an EMBL/GenBank/DDBJ whole genome shotgun (WGS) entry which is preliminary data.</text>
</comment>
<dbReference type="SUPFAM" id="SSF48264">
    <property type="entry name" value="Cytochrome P450"/>
    <property type="match status" value="1"/>
</dbReference>
<comment type="similarity">
    <text evidence="2">Belongs to the cytochrome P450 family.</text>
</comment>
<reference evidence="12" key="1">
    <citation type="submission" date="2022-08" db="EMBL/GenBank/DDBJ databases">
        <authorList>
            <person name="Gutierrez-Valencia J."/>
        </authorList>
    </citation>
    <scope>NUCLEOTIDE SEQUENCE</scope>
</reference>
<keyword evidence="8 11" id="KW-0408">Iron</keyword>
<protein>
    <recommendedName>
        <fullName evidence="14">Cytochrome P450</fullName>
    </recommendedName>
</protein>
<evidence type="ECO:0000313" key="13">
    <source>
        <dbReference type="Proteomes" id="UP001154282"/>
    </source>
</evidence>
<evidence type="ECO:0000256" key="3">
    <source>
        <dbReference type="ARBA" id="ARBA00022617"/>
    </source>
</evidence>
<dbReference type="GO" id="GO:0004497">
    <property type="term" value="F:monooxygenase activity"/>
    <property type="evidence" value="ECO:0007669"/>
    <property type="project" value="UniProtKB-KW"/>
</dbReference>
<dbReference type="AlphaFoldDB" id="A0AAV0PGH3"/>
<keyword evidence="4" id="KW-0812">Transmembrane</keyword>
<evidence type="ECO:0000256" key="5">
    <source>
        <dbReference type="ARBA" id="ARBA00022723"/>
    </source>
</evidence>
<dbReference type="PANTHER" id="PTHR24282:SF184">
    <property type="entry name" value="CYTOCHROME P450"/>
    <property type="match status" value="1"/>
</dbReference>
<dbReference type="Pfam" id="PF00067">
    <property type="entry name" value="p450"/>
    <property type="match status" value="1"/>
</dbReference>
<dbReference type="PRINTS" id="PR00463">
    <property type="entry name" value="EP450I"/>
</dbReference>
<gene>
    <name evidence="12" type="ORF">LITE_LOCUS38440</name>
</gene>
<dbReference type="PRINTS" id="PR00385">
    <property type="entry name" value="P450"/>
</dbReference>
<keyword evidence="6" id="KW-1133">Transmembrane helix</keyword>
<dbReference type="Gene3D" id="1.10.630.10">
    <property type="entry name" value="Cytochrome P450"/>
    <property type="match status" value="1"/>
</dbReference>
<evidence type="ECO:0000256" key="2">
    <source>
        <dbReference type="ARBA" id="ARBA00010617"/>
    </source>
</evidence>
<evidence type="ECO:0000256" key="11">
    <source>
        <dbReference type="PIRSR" id="PIRSR602401-1"/>
    </source>
</evidence>
<evidence type="ECO:0000256" key="9">
    <source>
        <dbReference type="ARBA" id="ARBA00023033"/>
    </source>
</evidence>
<sequence>MAAWLFAMVAVLTAAAVVWKMWRLFRQVVWRPYVVTKRLRRGGVRCPPYSFVSGSMKEVKRLQEEAGRIVLPPHSNDITHRVLPHFHAWSRQYGEPFFYWAGTQPRVYISDPELAKEILAKFELYVKPEPRHAVKMLVGEGVALANGIDWVRRRRILNPAFSVDKLKVMINAITECTESILHEWRNQAMAAKNQALTLEMNDEFQKLTADIIARTAFGSSYVQGKEAFMGQKRLQKYCADSLLSAFVPGSRYLPTPSNIQLWKLDWKVKNSLRNIVKSRLESCESTSCDDNSSYGDDLLGLLIASSEKSGNKGAGPKLDLDEIIEECKTFFFAGHETSSNLLTWTIFLLSIHQDWQSKVREEVQKECAAGIHTADTLTRLKLVNMVLMEALRLYCPIPELIREASEDIELGNFSIPKGTCVMIPITKIHTSREYWGEDALDFNPLRFADGAAKAVKHHHHPSAFLPFALGPRTCIGQNFAMLESKTVLALLLQNFSFTLSVDYKHTPVSYISMQPQFGLPVLLHPLCK</sequence>
<dbReference type="PANTHER" id="PTHR24282">
    <property type="entry name" value="CYTOCHROME P450 FAMILY MEMBER"/>
    <property type="match status" value="1"/>
</dbReference>
<dbReference type="InterPro" id="IPR050665">
    <property type="entry name" value="Cytochrome_P450_Monooxygen"/>
</dbReference>
<evidence type="ECO:0000256" key="7">
    <source>
        <dbReference type="ARBA" id="ARBA00023002"/>
    </source>
</evidence>
<dbReference type="GO" id="GO:0016705">
    <property type="term" value="F:oxidoreductase activity, acting on paired donors, with incorporation or reduction of molecular oxygen"/>
    <property type="evidence" value="ECO:0007669"/>
    <property type="project" value="InterPro"/>
</dbReference>
<keyword evidence="9" id="KW-0503">Monooxygenase</keyword>
<evidence type="ECO:0000313" key="12">
    <source>
        <dbReference type="EMBL" id="CAI0470114.1"/>
    </source>
</evidence>
<evidence type="ECO:0008006" key="14">
    <source>
        <dbReference type="Google" id="ProtNLM"/>
    </source>
</evidence>
<dbReference type="GO" id="GO:0016020">
    <property type="term" value="C:membrane"/>
    <property type="evidence" value="ECO:0007669"/>
    <property type="project" value="UniProtKB-SubCell"/>
</dbReference>
<dbReference type="GO" id="GO:0005506">
    <property type="term" value="F:iron ion binding"/>
    <property type="evidence" value="ECO:0007669"/>
    <property type="project" value="InterPro"/>
</dbReference>
<dbReference type="InterPro" id="IPR001128">
    <property type="entry name" value="Cyt_P450"/>
</dbReference>
<name>A0AAV0PGH3_9ROSI</name>
<keyword evidence="3 11" id="KW-0349">Heme</keyword>
<dbReference type="EMBL" id="CAMGYJ010000009">
    <property type="protein sequence ID" value="CAI0470114.1"/>
    <property type="molecule type" value="Genomic_DNA"/>
</dbReference>
<evidence type="ECO:0000256" key="10">
    <source>
        <dbReference type="ARBA" id="ARBA00023136"/>
    </source>
</evidence>
<proteinExistence type="inferred from homology"/>
<evidence type="ECO:0000256" key="8">
    <source>
        <dbReference type="ARBA" id="ARBA00023004"/>
    </source>
</evidence>
<dbReference type="InterPro" id="IPR036396">
    <property type="entry name" value="Cyt_P450_sf"/>
</dbReference>
<keyword evidence="7" id="KW-0560">Oxidoreductase</keyword>
<dbReference type="GO" id="GO:0020037">
    <property type="term" value="F:heme binding"/>
    <property type="evidence" value="ECO:0007669"/>
    <property type="project" value="InterPro"/>
</dbReference>
<evidence type="ECO:0000256" key="6">
    <source>
        <dbReference type="ARBA" id="ARBA00022989"/>
    </source>
</evidence>
<organism evidence="12 13">
    <name type="scientific">Linum tenue</name>
    <dbReference type="NCBI Taxonomy" id="586396"/>
    <lineage>
        <taxon>Eukaryota</taxon>
        <taxon>Viridiplantae</taxon>
        <taxon>Streptophyta</taxon>
        <taxon>Embryophyta</taxon>
        <taxon>Tracheophyta</taxon>
        <taxon>Spermatophyta</taxon>
        <taxon>Magnoliopsida</taxon>
        <taxon>eudicotyledons</taxon>
        <taxon>Gunneridae</taxon>
        <taxon>Pentapetalae</taxon>
        <taxon>rosids</taxon>
        <taxon>fabids</taxon>
        <taxon>Malpighiales</taxon>
        <taxon>Linaceae</taxon>
        <taxon>Linum</taxon>
    </lineage>
</organism>
<comment type="cofactor">
    <cofactor evidence="11">
        <name>heme</name>
        <dbReference type="ChEBI" id="CHEBI:30413"/>
    </cofactor>
</comment>